<evidence type="ECO:0000313" key="1">
    <source>
        <dbReference type="EMBL" id="KKN09792.1"/>
    </source>
</evidence>
<organism evidence="1">
    <name type="scientific">marine sediment metagenome</name>
    <dbReference type="NCBI Taxonomy" id="412755"/>
    <lineage>
        <taxon>unclassified sequences</taxon>
        <taxon>metagenomes</taxon>
        <taxon>ecological metagenomes</taxon>
    </lineage>
</organism>
<sequence>MTEVEGPLFVDDCKHGKDCYVGTVEVVHRRGAELARYDVYVFDDRILGPEVCLRFGDEGGEYVSPGRVADFVKTAGCHWAEGYQTEYTAALELLMARGQIGWQRLPAKEGD</sequence>
<comment type="caution">
    <text evidence="1">The sequence shown here is derived from an EMBL/GenBank/DDBJ whole genome shotgun (WGS) entry which is preliminary data.</text>
</comment>
<reference evidence="1" key="1">
    <citation type="journal article" date="2015" name="Nature">
        <title>Complex archaea that bridge the gap between prokaryotes and eukaryotes.</title>
        <authorList>
            <person name="Spang A."/>
            <person name="Saw J.H."/>
            <person name="Jorgensen S.L."/>
            <person name="Zaremba-Niedzwiedzka K."/>
            <person name="Martijn J."/>
            <person name="Lind A.E."/>
            <person name="van Eijk R."/>
            <person name="Schleper C."/>
            <person name="Guy L."/>
            <person name="Ettema T.J."/>
        </authorList>
    </citation>
    <scope>NUCLEOTIDE SEQUENCE</scope>
</reference>
<gene>
    <name evidence="1" type="ORF">LCGC14_1043000</name>
</gene>
<dbReference type="AlphaFoldDB" id="A0A0F9NCW7"/>
<proteinExistence type="predicted"/>
<name>A0A0F9NCW7_9ZZZZ</name>
<dbReference type="EMBL" id="LAZR01004306">
    <property type="protein sequence ID" value="KKN09792.1"/>
    <property type="molecule type" value="Genomic_DNA"/>
</dbReference>
<accession>A0A0F9NCW7</accession>
<protein>
    <submittedName>
        <fullName evidence="1">Uncharacterized protein</fullName>
    </submittedName>
</protein>